<dbReference type="AlphaFoldDB" id="A0A0P7XPM8"/>
<dbReference type="SUPFAM" id="SSF55961">
    <property type="entry name" value="Bet v1-like"/>
    <property type="match status" value="1"/>
</dbReference>
<proteinExistence type="predicted"/>
<dbReference type="GO" id="GO:0005737">
    <property type="term" value="C:cytoplasm"/>
    <property type="evidence" value="ECO:0007669"/>
    <property type="project" value="TreeGrafter"/>
</dbReference>
<name>A0A0P7XPM8_SCLFO</name>
<evidence type="ECO:0000259" key="2">
    <source>
        <dbReference type="Pfam" id="PF02121"/>
    </source>
</evidence>
<dbReference type="EMBL" id="JARO02000839">
    <property type="protein sequence ID" value="KPP77270.1"/>
    <property type="molecule type" value="Genomic_DNA"/>
</dbReference>
<feature type="domain" description="Phosphatidylinositol transfer protein N-terminal" evidence="2">
    <location>
        <begin position="72"/>
        <end position="119"/>
    </location>
</feature>
<sequence length="132" mass="15478">MHTGGFVWLIKTSFLDWSFQLFLWSTGSELQKEMGFKGRWKEECYKNEHSARPEKLRVGWSSSWRSSENLTRIGQLYMISKHSHEQSDRGEGVEVVQNEPYEDPTHGCGQFTEKRLYLNRCHVHAHNSIDST</sequence>
<comment type="caution">
    <text evidence="3">The sequence shown here is derived from an EMBL/GenBank/DDBJ whole genome shotgun (WGS) entry which is preliminary data.</text>
</comment>
<keyword evidence="1" id="KW-0732">Signal</keyword>
<gene>
    <name evidence="3" type="ORF">Z043_103322</name>
</gene>
<dbReference type="InterPro" id="IPR001666">
    <property type="entry name" value="PI_transfer"/>
</dbReference>
<dbReference type="PANTHER" id="PTHR10658:SF55">
    <property type="entry name" value="CYTOPLASMIC PHOSPHATIDYLINOSITOL TRANSFER PROTEIN 1"/>
    <property type="match status" value="1"/>
</dbReference>
<dbReference type="GO" id="GO:0035091">
    <property type="term" value="F:phosphatidylinositol binding"/>
    <property type="evidence" value="ECO:0007669"/>
    <property type="project" value="TreeGrafter"/>
</dbReference>
<protein>
    <recommendedName>
        <fullName evidence="2">Phosphatidylinositol transfer protein N-terminal domain-containing protein</fullName>
    </recommendedName>
</protein>
<organism evidence="3 4">
    <name type="scientific">Scleropages formosus</name>
    <name type="common">Asian bonytongue</name>
    <name type="synonym">Osteoglossum formosum</name>
    <dbReference type="NCBI Taxonomy" id="113540"/>
    <lineage>
        <taxon>Eukaryota</taxon>
        <taxon>Metazoa</taxon>
        <taxon>Chordata</taxon>
        <taxon>Craniata</taxon>
        <taxon>Vertebrata</taxon>
        <taxon>Euteleostomi</taxon>
        <taxon>Actinopterygii</taxon>
        <taxon>Neopterygii</taxon>
        <taxon>Teleostei</taxon>
        <taxon>Osteoglossocephala</taxon>
        <taxon>Osteoglossomorpha</taxon>
        <taxon>Osteoglossiformes</taxon>
        <taxon>Osteoglossidae</taxon>
        <taxon>Scleropages</taxon>
    </lineage>
</organism>
<dbReference type="Gene3D" id="3.30.530.20">
    <property type="match status" value="1"/>
</dbReference>
<dbReference type="PANTHER" id="PTHR10658">
    <property type="entry name" value="PHOSPHATIDYLINOSITOL TRANSFER PROTEIN"/>
    <property type="match status" value="1"/>
</dbReference>
<accession>A0A0P7XPM8</accession>
<feature type="chain" id="PRO_5006145562" description="Phosphatidylinositol transfer protein N-terminal domain-containing protein" evidence="1">
    <location>
        <begin position="31"/>
        <end position="132"/>
    </location>
</feature>
<dbReference type="Pfam" id="PF02121">
    <property type="entry name" value="IP_trans"/>
    <property type="match status" value="1"/>
</dbReference>
<dbReference type="InterPro" id="IPR023393">
    <property type="entry name" value="START-like_dom_sf"/>
</dbReference>
<evidence type="ECO:0000256" key="1">
    <source>
        <dbReference type="SAM" id="SignalP"/>
    </source>
</evidence>
<dbReference type="GO" id="GO:0008526">
    <property type="term" value="F:phosphatidylinositol transfer activity"/>
    <property type="evidence" value="ECO:0007669"/>
    <property type="project" value="TreeGrafter"/>
</dbReference>
<dbReference type="Proteomes" id="UP000034805">
    <property type="component" value="Unassembled WGS sequence"/>
</dbReference>
<evidence type="ECO:0000313" key="3">
    <source>
        <dbReference type="EMBL" id="KPP77270.1"/>
    </source>
</evidence>
<dbReference type="InterPro" id="IPR055261">
    <property type="entry name" value="PI_transfer_N"/>
</dbReference>
<reference evidence="3 4" key="1">
    <citation type="submission" date="2015-08" db="EMBL/GenBank/DDBJ databases">
        <title>The genome of the Asian arowana (Scleropages formosus).</title>
        <authorList>
            <person name="Tan M.H."/>
            <person name="Gan H.M."/>
            <person name="Croft L.J."/>
            <person name="Austin C.M."/>
        </authorList>
    </citation>
    <scope>NUCLEOTIDE SEQUENCE [LARGE SCALE GENOMIC DNA]</scope>
    <source>
        <strain evidence="3">Aro1</strain>
    </source>
</reference>
<evidence type="ECO:0000313" key="4">
    <source>
        <dbReference type="Proteomes" id="UP000034805"/>
    </source>
</evidence>
<feature type="signal peptide" evidence="1">
    <location>
        <begin position="1"/>
        <end position="30"/>
    </location>
</feature>